<evidence type="ECO:0000313" key="2">
    <source>
        <dbReference type="EMBL" id="GAH76882.1"/>
    </source>
</evidence>
<evidence type="ECO:0008006" key="3">
    <source>
        <dbReference type="Google" id="ProtNLM"/>
    </source>
</evidence>
<feature type="transmembrane region" description="Helical" evidence="1">
    <location>
        <begin position="64"/>
        <end position="85"/>
    </location>
</feature>
<dbReference type="AlphaFoldDB" id="X1I588"/>
<keyword evidence="1" id="KW-1133">Transmembrane helix</keyword>
<organism evidence="2">
    <name type="scientific">marine sediment metagenome</name>
    <dbReference type="NCBI Taxonomy" id="412755"/>
    <lineage>
        <taxon>unclassified sequences</taxon>
        <taxon>metagenomes</taxon>
        <taxon>ecological metagenomes</taxon>
    </lineage>
</organism>
<sequence>MNMKQPRVVPITILSGWVIIGKIIDYHKIPFYPFVVLALVMGFIKVFVLMADNYFMTIHSYSKIAIGNILGFVISSGVSIVLIYYFKFGVLGRIVGVFLGTIFLFIFFYINYIKNTVIKFNKNYLTDSLNIGLPVMLGTITGTILNYSDRFVLSKYLTMDIVGTYSLAYTGGMALSS</sequence>
<keyword evidence="1" id="KW-0472">Membrane</keyword>
<proteinExistence type="predicted"/>
<feature type="transmembrane region" description="Helical" evidence="1">
    <location>
        <begin position="91"/>
        <end position="112"/>
    </location>
</feature>
<comment type="caution">
    <text evidence="2">The sequence shown here is derived from an EMBL/GenBank/DDBJ whole genome shotgun (WGS) entry which is preliminary data.</text>
</comment>
<keyword evidence="1" id="KW-0812">Transmembrane</keyword>
<accession>X1I588</accession>
<protein>
    <recommendedName>
        <fullName evidence="3">Polysaccharide biosynthesis protein C-terminal domain-containing protein</fullName>
    </recommendedName>
</protein>
<dbReference type="Pfam" id="PF13440">
    <property type="entry name" value="Polysacc_synt_3"/>
    <property type="match status" value="1"/>
</dbReference>
<feature type="non-terminal residue" evidence="2">
    <location>
        <position position="177"/>
    </location>
</feature>
<reference evidence="2" key="1">
    <citation type="journal article" date="2014" name="Front. Microbiol.">
        <title>High frequency of phylogenetically diverse reductive dehalogenase-homologous genes in deep subseafloor sedimentary metagenomes.</title>
        <authorList>
            <person name="Kawai M."/>
            <person name="Futagami T."/>
            <person name="Toyoda A."/>
            <person name="Takaki Y."/>
            <person name="Nishi S."/>
            <person name="Hori S."/>
            <person name="Arai W."/>
            <person name="Tsubouchi T."/>
            <person name="Morono Y."/>
            <person name="Uchiyama I."/>
            <person name="Ito T."/>
            <person name="Fujiyama A."/>
            <person name="Inagaki F."/>
            <person name="Takami H."/>
        </authorList>
    </citation>
    <scope>NUCLEOTIDE SEQUENCE</scope>
    <source>
        <strain evidence="2">Expedition CK06-06</strain>
    </source>
</reference>
<name>X1I588_9ZZZZ</name>
<evidence type="ECO:0000256" key="1">
    <source>
        <dbReference type="SAM" id="Phobius"/>
    </source>
</evidence>
<gene>
    <name evidence="2" type="ORF">S03H2_62302</name>
</gene>
<feature type="transmembrane region" description="Helical" evidence="1">
    <location>
        <begin position="7"/>
        <end position="24"/>
    </location>
</feature>
<feature type="transmembrane region" description="Helical" evidence="1">
    <location>
        <begin position="30"/>
        <end position="52"/>
    </location>
</feature>
<dbReference type="EMBL" id="BARU01040287">
    <property type="protein sequence ID" value="GAH76882.1"/>
    <property type="molecule type" value="Genomic_DNA"/>
</dbReference>